<dbReference type="STRING" id="559298.A0A179V433"/>
<evidence type="ECO:0000256" key="2">
    <source>
        <dbReference type="SAM" id="MobiDB-lite"/>
    </source>
</evidence>
<feature type="compositionally biased region" description="Polar residues" evidence="2">
    <location>
        <begin position="226"/>
        <end position="236"/>
    </location>
</feature>
<dbReference type="RefSeq" id="XP_031581326.1">
    <property type="nucleotide sequence ID" value="XM_031723942.1"/>
</dbReference>
<evidence type="ECO:0000313" key="4">
    <source>
        <dbReference type="Proteomes" id="UP000002038"/>
    </source>
</evidence>
<evidence type="ECO:0000256" key="1">
    <source>
        <dbReference type="SAM" id="Coils"/>
    </source>
</evidence>
<feature type="coiled-coil region" evidence="1">
    <location>
        <begin position="152"/>
        <end position="179"/>
    </location>
</feature>
<feature type="compositionally biased region" description="Basic residues" evidence="2">
    <location>
        <begin position="237"/>
        <end position="249"/>
    </location>
</feature>
<keyword evidence="1" id="KW-0175">Coiled coil</keyword>
<sequence length="266" mass="30069">MAKRHRSIGAFISGVLLRMERASSDTADSPAESVHGTRHCGWDKTFLDPFETDLFIPPSPLQLSANMGLLDPSTHSPLYHTSQNGVLVRILLLQIKNENTMMVLCKNQPFMSPQPSEHVQRILNPSSRELSSSLRMSPHTPAVEPRIIPSSLQQLRDDYAAAASRLRSLEEAIQNVDCQLIKRHLAHTGDQSPVNTYSEPPGLNIKNNNTKKPPRLPRLPKEKPPSSWSCRQCNSSRLHKQVSTRRRSLGPKSKQIPTRKFRYFRM</sequence>
<dbReference type="Proteomes" id="UP000002038">
    <property type="component" value="Unassembled WGS sequence"/>
</dbReference>
<dbReference type="EMBL" id="GG657485">
    <property type="protein sequence ID" value="OAT14218.1"/>
    <property type="molecule type" value="Genomic_DNA"/>
</dbReference>
<proteinExistence type="predicted"/>
<evidence type="ECO:0000313" key="3">
    <source>
        <dbReference type="EMBL" id="OAT14218.1"/>
    </source>
</evidence>
<dbReference type="VEuPathDB" id="FungiDB:BDBG_09283"/>
<dbReference type="KEGG" id="bgh:BDBG_09283"/>
<reference evidence="4" key="1">
    <citation type="journal article" date="2015" name="PLoS Genet.">
        <title>The dynamic genome and transcriptome of the human fungal pathogen Blastomyces and close relative Emmonsia.</title>
        <authorList>
            <person name="Munoz J.F."/>
            <person name="Gauthier G.M."/>
            <person name="Desjardins C.A."/>
            <person name="Gallo J.E."/>
            <person name="Holder J."/>
            <person name="Sullivan T.D."/>
            <person name="Marty A.J."/>
            <person name="Carmen J.C."/>
            <person name="Chen Z."/>
            <person name="Ding L."/>
            <person name="Gujja S."/>
            <person name="Magrini V."/>
            <person name="Misas E."/>
            <person name="Mitreva M."/>
            <person name="Priest M."/>
            <person name="Saif S."/>
            <person name="Whiston E.A."/>
            <person name="Young S."/>
            <person name="Zeng Q."/>
            <person name="Goldman W.E."/>
            <person name="Mardis E.R."/>
            <person name="Taylor J.W."/>
            <person name="McEwen J.G."/>
            <person name="Clay O.K."/>
            <person name="Klein B.S."/>
            <person name="Cuomo C.A."/>
        </authorList>
    </citation>
    <scope>NUCLEOTIDE SEQUENCE [LARGE SCALE GENOMIC DNA]</scope>
    <source>
        <strain evidence="4">SLH14081</strain>
    </source>
</reference>
<gene>
    <name evidence="3" type="ORF">BDBG_09283</name>
</gene>
<accession>A0A179V433</accession>
<feature type="compositionally biased region" description="Polar residues" evidence="2">
    <location>
        <begin position="189"/>
        <end position="198"/>
    </location>
</feature>
<dbReference type="OrthoDB" id="39175at2759"/>
<name>A0A179V433_BLAGS</name>
<feature type="region of interest" description="Disordered" evidence="2">
    <location>
        <begin position="189"/>
        <end position="257"/>
    </location>
</feature>
<dbReference type="GeneID" id="8508385"/>
<dbReference type="AlphaFoldDB" id="A0A179V433"/>
<organism evidence="3 4">
    <name type="scientific">Blastomyces gilchristii (strain SLH14081)</name>
    <name type="common">Blastomyces dermatitidis</name>
    <dbReference type="NCBI Taxonomy" id="559298"/>
    <lineage>
        <taxon>Eukaryota</taxon>
        <taxon>Fungi</taxon>
        <taxon>Dikarya</taxon>
        <taxon>Ascomycota</taxon>
        <taxon>Pezizomycotina</taxon>
        <taxon>Eurotiomycetes</taxon>
        <taxon>Eurotiomycetidae</taxon>
        <taxon>Onygenales</taxon>
        <taxon>Ajellomycetaceae</taxon>
        <taxon>Blastomyces</taxon>
    </lineage>
</organism>
<keyword evidence="4" id="KW-1185">Reference proteome</keyword>
<protein>
    <submittedName>
        <fullName evidence="3">Uncharacterized protein</fullName>
    </submittedName>
</protein>